<evidence type="ECO:0000313" key="2">
    <source>
        <dbReference type="Proteomes" id="UP001139263"/>
    </source>
</evidence>
<dbReference type="AlphaFoldDB" id="A0A9X2AF35"/>
<gene>
    <name evidence="1" type="ORF">MM817_01939</name>
</gene>
<sequence>MREWWCSDSFCCITLFTLEYTRTNVCIFGNRRVQYTYYHFYWERTDLLFSGVVEYVMNATI</sequence>
<comment type="caution">
    <text evidence="1">The sequence shown here is derived from an EMBL/GenBank/DDBJ whole genome shotgun (WGS) entry which is preliminary data.</text>
</comment>
<dbReference type="Proteomes" id="UP001139263">
    <property type="component" value="Unassembled WGS sequence"/>
</dbReference>
<organism evidence="1 2">
    <name type="scientific">Sulfoacidibacillus ferrooxidans</name>
    <dbReference type="NCBI Taxonomy" id="2005001"/>
    <lineage>
        <taxon>Bacteria</taxon>
        <taxon>Bacillati</taxon>
        <taxon>Bacillota</taxon>
        <taxon>Bacilli</taxon>
        <taxon>Bacillales</taxon>
        <taxon>Alicyclobacillaceae</taxon>
        <taxon>Sulfoacidibacillus</taxon>
    </lineage>
</organism>
<proteinExistence type="predicted"/>
<dbReference type="EMBL" id="JALBUF010000005">
    <property type="protein sequence ID" value="MCI0183656.1"/>
    <property type="molecule type" value="Genomic_DNA"/>
</dbReference>
<reference evidence="1" key="1">
    <citation type="submission" date="2022-03" db="EMBL/GenBank/DDBJ databases">
        <title>Draft Genome Sequence of Firmicute Strain S0AB, a Heterotrophic Iron/Sulfur-Oxidizing Extreme Acidophile.</title>
        <authorList>
            <person name="Vergara E."/>
            <person name="Pakostova E."/>
            <person name="Johnson D.B."/>
            <person name="Holmes D.S."/>
        </authorList>
    </citation>
    <scope>NUCLEOTIDE SEQUENCE</scope>
    <source>
        <strain evidence="1">S0AB</strain>
    </source>
</reference>
<accession>A0A9X2AF35</accession>
<evidence type="ECO:0000313" key="1">
    <source>
        <dbReference type="EMBL" id="MCI0183656.1"/>
    </source>
</evidence>
<keyword evidence="2" id="KW-1185">Reference proteome</keyword>
<protein>
    <submittedName>
        <fullName evidence="1">Uncharacterized protein</fullName>
    </submittedName>
</protein>
<name>A0A9X2AF35_9BACL</name>